<organism evidence="2 3">
    <name type="scientific">Metarhizium robertsii</name>
    <dbReference type="NCBI Taxonomy" id="568076"/>
    <lineage>
        <taxon>Eukaryota</taxon>
        <taxon>Fungi</taxon>
        <taxon>Dikarya</taxon>
        <taxon>Ascomycota</taxon>
        <taxon>Pezizomycotina</taxon>
        <taxon>Sordariomycetes</taxon>
        <taxon>Hypocreomycetidae</taxon>
        <taxon>Hypocreales</taxon>
        <taxon>Clavicipitaceae</taxon>
        <taxon>Metarhizium</taxon>
    </lineage>
</organism>
<comment type="similarity">
    <text evidence="1">Belongs to the lcsJ thioesterase family.</text>
</comment>
<dbReference type="PANTHER" id="PTHR12475:SF4">
    <property type="entry name" value="PROTEIN THEM6"/>
    <property type="match status" value="1"/>
</dbReference>
<protein>
    <submittedName>
        <fullName evidence="2">4-hydroxybenzoyl-CoA thioesterase (4HBT)</fullName>
    </submittedName>
</protein>
<evidence type="ECO:0000313" key="3">
    <source>
        <dbReference type="Proteomes" id="UP000030151"/>
    </source>
</evidence>
<dbReference type="InterPro" id="IPR029069">
    <property type="entry name" value="HotDog_dom_sf"/>
</dbReference>
<dbReference type="AlphaFoldDB" id="A0A014QWB2"/>
<sequence length="243" mass="27154">MSLISSTCVAGVAVGLTFTTAIFGPNLKCLPGMYHIRSLYSVLMWKNRAKLDDHQSLFKPEVLTTWCPLMEIDMNLHKTNSSYFSDLDESRLRVLARVFPDCLQLGGAKVNLALGGVACTFFKAISPLQKYELQSQILSWDEKWLYMASYFLVSGGSRRLSAARDGPDQDDKALEEVARSVVIAAVVSKYCFKEGRKTVAPETMLRRRKILSPESEDELSRKNMEGMRIALSLNQMGALRAAL</sequence>
<evidence type="ECO:0000313" key="2">
    <source>
        <dbReference type="EMBL" id="EXU98279.1"/>
    </source>
</evidence>
<dbReference type="CDD" id="cd00586">
    <property type="entry name" value="4HBT"/>
    <property type="match status" value="1"/>
</dbReference>
<name>A0A014QWB2_9HYPO</name>
<dbReference type="Proteomes" id="UP000030151">
    <property type="component" value="Unassembled WGS sequence"/>
</dbReference>
<reference evidence="2 3" key="1">
    <citation type="submission" date="2014-02" db="EMBL/GenBank/DDBJ databases">
        <title>The genome sequence of the entomopathogenic fungus Metarhizium robertsii ARSEF 2575.</title>
        <authorList>
            <person name="Giuliano Garisto Donzelli B."/>
            <person name="Roe B.A."/>
            <person name="Macmil S.L."/>
            <person name="Krasnoff S.B."/>
            <person name="Gibson D.M."/>
        </authorList>
    </citation>
    <scope>NUCLEOTIDE SEQUENCE [LARGE SCALE GENOMIC DNA]</scope>
    <source>
        <strain evidence="2 3">ARSEF 2575</strain>
    </source>
</reference>
<evidence type="ECO:0000256" key="1">
    <source>
        <dbReference type="ARBA" id="ARBA00038476"/>
    </source>
</evidence>
<dbReference type="Pfam" id="PF13279">
    <property type="entry name" value="4HBT_2"/>
    <property type="match status" value="1"/>
</dbReference>
<dbReference type="InterPro" id="IPR051490">
    <property type="entry name" value="THEM6_lcsJ_thioesterase"/>
</dbReference>
<comment type="caution">
    <text evidence="2">The sequence shown here is derived from an EMBL/GenBank/DDBJ whole genome shotgun (WGS) entry which is preliminary data.</text>
</comment>
<dbReference type="EMBL" id="JELW01000028">
    <property type="protein sequence ID" value="EXU98279.1"/>
    <property type="molecule type" value="Genomic_DNA"/>
</dbReference>
<dbReference type="PANTHER" id="PTHR12475">
    <property type="match status" value="1"/>
</dbReference>
<dbReference type="HOGENOM" id="CLU_040660_3_0_1"/>
<gene>
    <name evidence="2" type="ORF">X797_008669</name>
</gene>
<accession>A0A014QWB2</accession>
<dbReference type="OrthoDB" id="265761at2759"/>
<proteinExistence type="inferred from homology"/>
<dbReference type="eggNOG" id="KOG4366">
    <property type="taxonomic scope" value="Eukaryota"/>
</dbReference>
<dbReference type="SUPFAM" id="SSF54637">
    <property type="entry name" value="Thioesterase/thiol ester dehydrase-isomerase"/>
    <property type="match status" value="1"/>
</dbReference>